<dbReference type="EMBL" id="JASBWR010000061">
    <property type="protein sequence ID" value="KAJ9100795.1"/>
    <property type="molecule type" value="Genomic_DNA"/>
</dbReference>
<keyword evidence="2" id="KW-1185">Reference proteome</keyword>
<evidence type="ECO:0000313" key="1">
    <source>
        <dbReference type="EMBL" id="KAJ9100795.1"/>
    </source>
</evidence>
<proteinExistence type="predicted"/>
<dbReference type="Proteomes" id="UP001241377">
    <property type="component" value="Unassembled WGS sequence"/>
</dbReference>
<reference evidence="1" key="1">
    <citation type="submission" date="2023-04" db="EMBL/GenBank/DDBJ databases">
        <title>Draft Genome sequencing of Naganishia species isolated from polar environments using Oxford Nanopore Technology.</title>
        <authorList>
            <person name="Leo P."/>
            <person name="Venkateswaran K."/>
        </authorList>
    </citation>
    <scope>NUCLEOTIDE SEQUENCE</scope>
    <source>
        <strain evidence="1">MNA-CCFEE 5261</strain>
    </source>
</reference>
<comment type="caution">
    <text evidence="1">The sequence shown here is derived from an EMBL/GenBank/DDBJ whole genome shotgun (WGS) entry which is preliminary data.</text>
</comment>
<name>A0ACC2VMZ0_9TREE</name>
<evidence type="ECO:0000313" key="2">
    <source>
        <dbReference type="Proteomes" id="UP001241377"/>
    </source>
</evidence>
<gene>
    <name evidence="1" type="ORF">QFC19_005398</name>
</gene>
<sequence>MGIFRWGFRANVKVHSGSDSVVLKSRNDDNQTLKDLIATKVSLVDPSKKLWLNPLLFNGTLQTLYYASAKSDDKFLVWYGRELYHFVQGGVCSFDWVIPPQDKEEFDKLYKETLPEGFPRLHPRTRYFTETELEKVRAVEVENKRPILAVIHGLNGGSHEPLIRDLALLLTTNDHQDKWDVVVLNCRGCCRTKITTGQLFTALSTEDVHETLSELRRRYPNRPIYAAGFSFGAAMLANYLGGPHENKVDLKAVSLVGCPWDMVAGVSHMGLSWLGKYLFAPALTTFLFKLVKSNYGELQRHNPEFFTDELLHKLRTEVKAPDQFDDVVTSKFLGYRNALEYYKEASPVHRISGISVPTLVVNSTDDPVTTCDLPVDKFKANKHTILVETDLGGHLGYVTSDKQFWCSKVAEQFFTEFEKSVA</sequence>
<accession>A0ACC2VMZ0</accession>
<organism evidence="1 2">
    <name type="scientific">Naganishia cerealis</name>
    <dbReference type="NCBI Taxonomy" id="610337"/>
    <lineage>
        <taxon>Eukaryota</taxon>
        <taxon>Fungi</taxon>
        <taxon>Dikarya</taxon>
        <taxon>Basidiomycota</taxon>
        <taxon>Agaricomycotina</taxon>
        <taxon>Tremellomycetes</taxon>
        <taxon>Filobasidiales</taxon>
        <taxon>Filobasidiaceae</taxon>
        <taxon>Naganishia</taxon>
    </lineage>
</organism>
<protein>
    <submittedName>
        <fullName evidence="1">Uncharacterized protein</fullName>
    </submittedName>
</protein>